<evidence type="ECO:0000313" key="4">
    <source>
        <dbReference type="Proteomes" id="UP001601444"/>
    </source>
</evidence>
<dbReference type="PROSITE" id="PS50801">
    <property type="entry name" value="STAS"/>
    <property type="match status" value="1"/>
</dbReference>
<comment type="caution">
    <text evidence="3">The sequence shown here is derived from an EMBL/GenBank/DDBJ whole genome shotgun (WGS) entry which is preliminary data.</text>
</comment>
<reference evidence="3 4" key="1">
    <citation type="submission" date="2024-10" db="EMBL/GenBank/DDBJ databases">
        <title>The Natural Products Discovery Center: Release of the First 8490 Sequenced Strains for Exploring Actinobacteria Biosynthetic Diversity.</title>
        <authorList>
            <person name="Kalkreuter E."/>
            <person name="Kautsar S.A."/>
            <person name="Yang D."/>
            <person name="Bader C.D."/>
            <person name="Teijaro C.N."/>
            <person name="Fluegel L."/>
            <person name="Davis C.M."/>
            <person name="Simpson J.R."/>
            <person name="Lauterbach L."/>
            <person name="Steele A.D."/>
            <person name="Gui C."/>
            <person name="Meng S."/>
            <person name="Li G."/>
            <person name="Viehrig K."/>
            <person name="Ye F."/>
            <person name="Su P."/>
            <person name="Kiefer A.F."/>
            <person name="Nichols A."/>
            <person name="Cepeda A.J."/>
            <person name="Yan W."/>
            <person name="Fan B."/>
            <person name="Jiang Y."/>
            <person name="Adhikari A."/>
            <person name="Zheng C.-J."/>
            <person name="Schuster L."/>
            <person name="Cowan T.M."/>
            <person name="Smanski M.J."/>
            <person name="Chevrette M.G."/>
            <person name="De Carvalho L.P.S."/>
            <person name="Shen B."/>
        </authorList>
    </citation>
    <scope>NUCLEOTIDE SEQUENCE [LARGE SCALE GENOMIC DNA]</scope>
    <source>
        <strain evidence="3 4">NPDC004045</strain>
    </source>
</reference>
<sequence>MTSPEPPRPRTAAPGDDPWHRLDADLEPCGQAMILHVRGDVDAHTRSRWDGLLNSALTATVAGGSGHLLVDLSGSGFLSLRAILDLTRVRRRCPVEIAVIDDREHSVIHRVVAAAGLSAWLPVYPDLVTALADRSRAVGSPEPGLARARGRPASFAPTPSA</sequence>
<dbReference type="EMBL" id="JBIAMX010000016">
    <property type="protein sequence ID" value="MFF0545831.1"/>
    <property type="molecule type" value="Genomic_DNA"/>
</dbReference>
<dbReference type="Proteomes" id="UP001601444">
    <property type="component" value="Unassembled WGS sequence"/>
</dbReference>
<dbReference type="CDD" id="cd07043">
    <property type="entry name" value="STAS_anti-anti-sigma_factors"/>
    <property type="match status" value="1"/>
</dbReference>
<evidence type="ECO:0000259" key="2">
    <source>
        <dbReference type="PROSITE" id="PS50801"/>
    </source>
</evidence>
<dbReference type="InterPro" id="IPR002645">
    <property type="entry name" value="STAS_dom"/>
</dbReference>
<dbReference type="InterPro" id="IPR036513">
    <property type="entry name" value="STAS_dom_sf"/>
</dbReference>
<evidence type="ECO:0000256" key="1">
    <source>
        <dbReference type="SAM" id="MobiDB-lite"/>
    </source>
</evidence>
<organism evidence="3 4">
    <name type="scientific">Nocardia thailandica</name>
    <dbReference type="NCBI Taxonomy" id="257275"/>
    <lineage>
        <taxon>Bacteria</taxon>
        <taxon>Bacillati</taxon>
        <taxon>Actinomycetota</taxon>
        <taxon>Actinomycetes</taxon>
        <taxon>Mycobacteriales</taxon>
        <taxon>Nocardiaceae</taxon>
        <taxon>Nocardia</taxon>
    </lineage>
</organism>
<protein>
    <recommendedName>
        <fullName evidence="2">STAS domain-containing protein</fullName>
    </recommendedName>
</protein>
<dbReference type="Gene3D" id="3.30.750.24">
    <property type="entry name" value="STAS domain"/>
    <property type="match status" value="1"/>
</dbReference>
<dbReference type="SUPFAM" id="SSF52091">
    <property type="entry name" value="SpoIIaa-like"/>
    <property type="match status" value="1"/>
</dbReference>
<proteinExistence type="predicted"/>
<feature type="domain" description="STAS" evidence="2">
    <location>
        <begin position="22"/>
        <end position="134"/>
    </location>
</feature>
<feature type="region of interest" description="Disordered" evidence="1">
    <location>
        <begin position="137"/>
        <end position="161"/>
    </location>
</feature>
<gene>
    <name evidence="3" type="ORF">ACFYTF_23620</name>
</gene>
<name>A0ABW6PTS7_9NOCA</name>
<evidence type="ECO:0000313" key="3">
    <source>
        <dbReference type="EMBL" id="MFF0545831.1"/>
    </source>
</evidence>
<dbReference type="RefSeq" id="WP_387702260.1">
    <property type="nucleotide sequence ID" value="NZ_JBIAMX010000016.1"/>
</dbReference>
<accession>A0ABW6PTS7</accession>
<keyword evidence="4" id="KW-1185">Reference proteome</keyword>